<evidence type="ECO:0000256" key="2">
    <source>
        <dbReference type="ARBA" id="ARBA00023125"/>
    </source>
</evidence>
<keyword evidence="1" id="KW-0805">Transcription regulation</keyword>
<dbReference type="InterPro" id="IPR036388">
    <property type="entry name" value="WH-like_DNA-bd_sf"/>
</dbReference>
<dbReference type="InterPro" id="IPR016032">
    <property type="entry name" value="Sig_transdc_resp-reg_C-effctor"/>
</dbReference>
<evidence type="ECO:0000313" key="6">
    <source>
        <dbReference type="Proteomes" id="UP000772618"/>
    </source>
</evidence>
<dbReference type="PANTHER" id="PTHR44688">
    <property type="entry name" value="DNA-BINDING TRANSCRIPTIONAL ACTIVATOR DEVR_DOSR"/>
    <property type="match status" value="1"/>
</dbReference>
<dbReference type="Proteomes" id="UP000772618">
    <property type="component" value="Unassembled WGS sequence"/>
</dbReference>
<comment type="caution">
    <text evidence="5">The sequence shown here is derived from an EMBL/GenBank/DDBJ whole genome shotgun (WGS) entry which is preliminary data.</text>
</comment>
<evidence type="ECO:0000256" key="3">
    <source>
        <dbReference type="ARBA" id="ARBA00023163"/>
    </source>
</evidence>
<organism evidence="5 6">
    <name type="scientific">Chryseosolibacter indicus</name>
    <dbReference type="NCBI Taxonomy" id="2782351"/>
    <lineage>
        <taxon>Bacteria</taxon>
        <taxon>Pseudomonadati</taxon>
        <taxon>Bacteroidota</taxon>
        <taxon>Cytophagia</taxon>
        <taxon>Cytophagales</taxon>
        <taxon>Chryseotaleaceae</taxon>
        <taxon>Chryseosolibacter</taxon>
    </lineage>
</organism>
<sequence length="167" mass="19619">MLTSLFPIILKYLKDNSSEVRGTDYRYSCSFKMRNIKGAYYWYLVDTAVIEEDENGYPIRTLITCTNIHQFKKDEIIYYNILKKNKEGMYEVMLEGVEDNNKDEYQLTPREIQIINLISRGFSNKEIADRLFISLNTIKTHRKNVLKKTQCKGTAELTNFAFSRGLL</sequence>
<dbReference type="SMART" id="SM00421">
    <property type="entry name" value="HTH_LUXR"/>
    <property type="match status" value="1"/>
</dbReference>
<keyword evidence="3" id="KW-0804">Transcription</keyword>
<dbReference type="Pfam" id="PF00196">
    <property type="entry name" value="GerE"/>
    <property type="match status" value="1"/>
</dbReference>
<reference evidence="5 6" key="1">
    <citation type="submission" date="2021-05" db="EMBL/GenBank/DDBJ databases">
        <title>A Polyphasic approach of four new species of the genus Ohtaekwangia: Ohtaekwangia histidinii sp. nov., Ohtaekwangia cretensis sp. nov., Ohtaekwangia indiensis sp. nov., Ohtaekwangia reichenbachii sp. nov. from diverse environment.</title>
        <authorList>
            <person name="Octaviana S."/>
        </authorList>
    </citation>
    <scope>NUCLEOTIDE SEQUENCE [LARGE SCALE GENOMIC DNA]</scope>
    <source>
        <strain evidence="5 6">PWU20</strain>
    </source>
</reference>
<protein>
    <submittedName>
        <fullName evidence="5">Response regulator transcription factor</fullName>
    </submittedName>
</protein>
<dbReference type="InterPro" id="IPR000792">
    <property type="entry name" value="Tscrpt_reg_LuxR_C"/>
</dbReference>
<dbReference type="CDD" id="cd06170">
    <property type="entry name" value="LuxR_C_like"/>
    <property type="match status" value="1"/>
</dbReference>
<keyword evidence="6" id="KW-1185">Reference proteome</keyword>
<feature type="domain" description="HTH luxR-type" evidence="4">
    <location>
        <begin position="100"/>
        <end position="165"/>
    </location>
</feature>
<evidence type="ECO:0000313" key="5">
    <source>
        <dbReference type="EMBL" id="MBT1704256.1"/>
    </source>
</evidence>
<dbReference type="PROSITE" id="PS00622">
    <property type="entry name" value="HTH_LUXR_1"/>
    <property type="match status" value="1"/>
</dbReference>
<dbReference type="Gene3D" id="3.30.450.20">
    <property type="entry name" value="PAS domain"/>
    <property type="match status" value="1"/>
</dbReference>
<evidence type="ECO:0000259" key="4">
    <source>
        <dbReference type="PROSITE" id="PS50043"/>
    </source>
</evidence>
<dbReference type="Gene3D" id="1.10.10.10">
    <property type="entry name" value="Winged helix-like DNA-binding domain superfamily/Winged helix DNA-binding domain"/>
    <property type="match status" value="1"/>
</dbReference>
<accession>A0ABS5VSD0</accession>
<proteinExistence type="predicted"/>
<dbReference type="EMBL" id="JAHESD010000028">
    <property type="protein sequence ID" value="MBT1704256.1"/>
    <property type="molecule type" value="Genomic_DNA"/>
</dbReference>
<name>A0ABS5VSD0_9BACT</name>
<keyword evidence="2" id="KW-0238">DNA-binding</keyword>
<dbReference type="SUPFAM" id="SSF46894">
    <property type="entry name" value="C-terminal effector domain of the bipartite response regulators"/>
    <property type="match status" value="1"/>
</dbReference>
<dbReference type="PANTHER" id="PTHR44688:SF16">
    <property type="entry name" value="DNA-BINDING TRANSCRIPTIONAL ACTIVATOR DEVR_DOSR"/>
    <property type="match status" value="1"/>
</dbReference>
<evidence type="ECO:0000256" key="1">
    <source>
        <dbReference type="ARBA" id="ARBA00023015"/>
    </source>
</evidence>
<dbReference type="PRINTS" id="PR00038">
    <property type="entry name" value="HTHLUXR"/>
</dbReference>
<dbReference type="PROSITE" id="PS50043">
    <property type="entry name" value="HTH_LUXR_2"/>
    <property type="match status" value="1"/>
</dbReference>
<gene>
    <name evidence="5" type="ORF">KK060_13260</name>
</gene>